<protein>
    <submittedName>
        <fullName evidence="2">Uncharacterized protein LOC142172603</fullName>
    </submittedName>
</protein>
<sequence length="182" mass="20904">MNLNRAKAELVVHHKVVEAFWKQKANPKWQLKGDENTKYFHSVVRGKRKLLNIHRINVDGQWVEGRDNIAIAAVNFYQDLFNSGNLDIDMSIMNCIPRLISDDDNIMLLAEPSQEEVRNAIFFINPNSSAGPDGFNSLFFQKTWDIIGDDMVNMVRVVFNSDQMPRFFTNTCLVLIPKIDSS</sequence>
<organism evidence="1 2">
    <name type="scientific">Nicotiana tabacum</name>
    <name type="common">Common tobacco</name>
    <dbReference type="NCBI Taxonomy" id="4097"/>
    <lineage>
        <taxon>Eukaryota</taxon>
        <taxon>Viridiplantae</taxon>
        <taxon>Streptophyta</taxon>
        <taxon>Embryophyta</taxon>
        <taxon>Tracheophyta</taxon>
        <taxon>Spermatophyta</taxon>
        <taxon>Magnoliopsida</taxon>
        <taxon>eudicotyledons</taxon>
        <taxon>Gunneridae</taxon>
        <taxon>Pentapetalae</taxon>
        <taxon>asterids</taxon>
        <taxon>lamiids</taxon>
        <taxon>Solanales</taxon>
        <taxon>Solanaceae</taxon>
        <taxon>Nicotianoideae</taxon>
        <taxon>Nicotianeae</taxon>
        <taxon>Nicotiana</taxon>
    </lineage>
</organism>
<proteinExistence type="predicted"/>
<name>A0AC58T553_TOBAC</name>
<dbReference type="RefSeq" id="XP_075092366.1">
    <property type="nucleotide sequence ID" value="XM_075236265.1"/>
</dbReference>
<accession>A0AC58T553</accession>
<dbReference type="Proteomes" id="UP000790787">
    <property type="component" value="Chromosome 18"/>
</dbReference>
<reference evidence="2" key="2">
    <citation type="submission" date="2025-08" db="UniProtKB">
        <authorList>
            <consortium name="RefSeq"/>
        </authorList>
    </citation>
    <scope>IDENTIFICATION</scope>
    <source>
        <tissue evidence="2">Leaf</tissue>
    </source>
</reference>
<evidence type="ECO:0000313" key="2">
    <source>
        <dbReference type="RefSeq" id="XP_075092366.1"/>
    </source>
</evidence>
<reference evidence="1" key="1">
    <citation type="journal article" date="2014" name="Nat. Commun.">
        <title>The tobacco genome sequence and its comparison with those of tomato and potato.</title>
        <authorList>
            <person name="Sierro N."/>
            <person name="Battey J.N."/>
            <person name="Ouadi S."/>
            <person name="Bakaher N."/>
            <person name="Bovet L."/>
            <person name="Willig A."/>
            <person name="Goepfert S."/>
            <person name="Peitsch M.C."/>
            <person name="Ivanov N.V."/>
        </authorList>
    </citation>
    <scope>NUCLEOTIDE SEQUENCE [LARGE SCALE GENOMIC DNA]</scope>
</reference>
<gene>
    <name evidence="2" type="primary">LOC142172603</name>
</gene>
<evidence type="ECO:0000313" key="1">
    <source>
        <dbReference type="Proteomes" id="UP000790787"/>
    </source>
</evidence>
<keyword evidence="1" id="KW-1185">Reference proteome</keyword>